<dbReference type="GO" id="GO:0055085">
    <property type="term" value="P:transmembrane transport"/>
    <property type="evidence" value="ECO:0007669"/>
    <property type="project" value="TreeGrafter"/>
</dbReference>
<dbReference type="AlphaFoldDB" id="A0A1D2VCA1"/>
<feature type="transmembrane region" description="Helical" evidence="2">
    <location>
        <begin position="735"/>
        <end position="757"/>
    </location>
</feature>
<dbReference type="Proteomes" id="UP000095038">
    <property type="component" value="Unassembled WGS sequence"/>
</dbReference>
<dbReference type="RefSeq" id="XP_020045424.1">
    <property type="nucleotide sequence ID" value="XM_020195179.1"/>
</dbReference>
<accession>A0A1D2VCA1</accession>
<feature type="transmembrane region" description="Helical" evidence="2">
    <location>
        <begin position="625"/>
        <end position="642"/>
    </location>
</feature>
<feature type="transmembrane region" description="Helical" evidence="2">
    <location>
        <begin position="705"/>
        <end position="723"/>
    </location>
</feature>
<feature type="transmembrane region" description="Helical" evidence="2">
    <location>
        <begin position="588"/>
        <end position="609"/>
    </location>
</feature>
<feature type="transmembrane region" description="Helical" evidence="2">
    <location>
        <begin position="347"/>
        <end position="367"/>
    </location>
</feature>
<name>A0A1D2VCA1_9ASCO</name>
<feature type="compositionally biased region" description="Basic and acidic residues" evidence="1">
    <location>
        <begin position="923"/>
        <end position="936"/>
    </location>
</feature>
<gene>
    <name evidence="4" type="ORF">ASCRUDRAFT_9538</name>
</gene>
<dbReference type="PANTHER" id="PTHR31145">
    <property type="entry name" value="INTEGRAL MEMBRANE PROTEIN (AFU_ORTHOLOGUE AFUA_7G01610)"/>
    <property type="match status" value="1"/>
</dbReference>
<dbReference type="PANTHER" id="PTHR31145:SF6">
    <property type="entry name" value="INTEGRAL MEMBRANE PROTEIN (AFU_ORTHOLOGUE AFUA_7G01610)"/>
    <property type="match status" value="1"/>
</dbReference>
<dbReference type="InterPro" id="IPR040241">
    <property type="entry name" value="TRP_Flc/Pkd2-like"/>
</dbReference>
<feature type="transmembrane region" description="Helical" evidence="2">
    <location>
        <begin position="311"/>
        <end position="335"/>
    </location>
</feature>
<dbReference type="Pfam" id="PF06011">
    <property type="entry name" value="TRP"/>
    <property type="match status" value="1"/>
</dbReference>
<dbReference type="STRING" id="1344418.A0A1D2VCA1"/>
<evidence type="ECO:0000259" key="3">
    <source>
        <dbReference type="Pfam" id="PF06011"/>
    </source>
</evidence>
<sequence>MDQIHDDKESATIVNSYECYKNNNDISDQLLEIQSPKIQAYFDTNDSNYLYLRLNSYINQNYSNFTNSSYYLNKKRKRDINSRSGNNVDSNDYSFDDDDDDDTNDIDSRNYSAFYLDNYDNYLSSSNDSLITDINYNTNKYTTLHVTIEFMSGEILERYLRFCNLLSLSDQNYSYLIYNNNSNSNFQKKKKNYFSPNNVTTSNLNLYNQITENDEDYDDQYNKNIKKFFPPFYESQTITPNFTALTHKNFTFSNVCPLNSSNRFVINYLEDLSSFSKIGSYSIRLSTLSNDKTSKILGCSKTIVTPVLPTYITHSITIITIILLLLIIFFNYFTLFLSPYQESSNPFLLLPSTICNESLLIQLAPMFSDLLNYYQFIYFNGALSLDYPGFYQPLLLSLNWCVLSFYNFFTNTYTSDYYKNDNIYLNSSNFNILLNPFTINDQWKNFILFLVGLILAFFAIYQFLILLLRLFRTKNIDDYTIKPKKRFLFFKKTHKKTQSRESFMKKHNKRSSINSQNTTQSELFTQESLSKFWFKNIYLGLGVGFRMFFIYFASPFLILSLYQFYNYIDVKLNYYDFPRPSHLNPPNSLALSLVGFIMVILWLFIIIYFNSKYILYKKNYYQRKIYSSLRIILIYGLIYNSYKPNKLYFVPFQSLLYFSKSLVIAVIQKSGLAQIVLLALLEILDLFSILIIQPNYAKTGKNKNSILMSIFKIVVLCFNVAFLSQLDISERIKSYIAFTQLVLHALLILITFARAIFCFVKVLSSMRKQRKGILYVGNDDQNKDINYTNSDSYISNRISRSIDIEEKALNNTSHQGSVLFRNSSSMLNELYPTYNGANNSSFFRTPHTSTSFYHTTSTPTPLMENTNSSGINSIVNLDPLLPQSKHTSYDLLLAPSQRRTDIDYSVREADLYKYKGRVLDPDPDVKKLWESRDNNNNDKLTNPLDVKPESSSKNKKKYQPKIFTKMLNRLKISSKKDQISATGTSGFQVMRPHQLVVQKEAGNNIKRENRKKTHSENTVVTPKSPTTFFMDYINSNANKSNDQSLKIPETNMIQSHSKNISKRTILEEELTEVSSIDPKKYKENIQLSPMAKSNSTPNCNSLDILNSDRMEHQKANKNNEPLHNDYCDDLFNFENKQSYEGDVNRKVYQFNNPNFLDNATTTENLSNKK</sequence>
<evidence type="ECO:0000256" key="1">
    <source>
        <dbReference type="SAM" id="MobiDB-lite"/>
    </source>
</evidence>
<keyword evidence="2" id="KW-1133">Transmembrane helix</keyword>
<organism evidence="4 5">
    <name type="scientific">Ascoidea rubescens DSM 1968</name>
    <dbReference type="NCBI Taxonomy" id="1344418"/>
    <lineage>
        <taxon>Eukaryota</taxon>
        <taxon>Fungi</taxon>
        <taxon>Dikarya</taxon>
        <taxon>Ascomycota</taxon>
        <taxon>Saccharomycotina</taxon>
        <taxon>Saccharomycetes</taxon>
        <taxon>Ascoideaceae</taxon>
        <taxon>Ascoidea</taxon>
    </lineage>
</organism>
<feature type="region of interest" description="Disordered" evidence="1">
    <location>
        <begin position="923"/>
        <end position="957"/>
    </location>
</feature>
<keyword evidence="2" id="KW-0812">Transmembrane</keyword>
<feature type="domain" description="TRP C-terminal" evidence="3">
    <location>
        <begin position="538"/>
        <end position="770"/>
    </location>
</feature>
<keyword evidence="2" id="KW-0472">Membrane</keyword>
<evidence type="ECO:0000313" key="5">
    <source>
        <dbReference type="Proteomes" id="UP000095038"/>
    </source>
</evidence>
<dbReference type="InterPro" id="IPR010308">
    <property type="entry name" value="TRP_C"/>
</dbReference>
<reference evidence="5" key="1">
    <citation type="submission" date="2016-05" db="EMBL/GenBank/DDBJ databases">
        <title>Comparative genomics of biotechnologically important yeasts.</title>
        <authorList>
            <consortium name="DOE Joint Genome Institute"/>
            <person name="Riley R."/>
            <person name="Haridas S."/>
            <person name="Wolfe K.H."/>
            <person name="Lopes M.R."/>
            <person name="Hittinger C.T."/>
            <person name="Goker M."/>
            <person name="Salamov A."/>
            <person name="Wisecaver J."/>
            <person name="Long T.M."/>
            <person name="Aerts A.L."/>
            <person name="Barry K."/>
            <person name="Choi C."/>
            <person name="Clum A."/>
            <person name="Coughlan A.Y."/>
            <person name="Deshpande S."/>
            <person name="Douglass A.P."/>
            <person name="Hanson S.J."/>
            <person name="Klenk H.-P."/>
            <person name="Labutti K."/>
            <person name="Lapidus A."/>
            <person name="Lindquist E."/>
            <person name="Lipzen A."/>
            <person name="Meier-Kolthoff J.P."/>
            <person name="Ohm R.A."/>
            <person name="Otillar R.P."/>
            <person name="Pangilinan J."/>
            <person name="Peng Y."/>
            <person name="Rokas A."/>
            <person name="Rosa C.A."/>
            <person name="Scheuner C."/>
            <person name="Sibirny A.A."/>
            <person name="Slot J.C."/>
            <person name="Stielow J.B."/>
            <person name="Sun H."/>
            <person name="Kurtzman C.P."/>
            <person name="Blackwell M."/>
            <person name="Grigoriev I.V."/>
            <person name="Jeffries T.W."/>
        </authorList>
    </citation>
    <scope>NUCLEOTIDE SEQUENCE [LARGE SCALE GENOMIC DNA]</scope>
    <source>
        <strain evidence="5">DSM 1968</strain>
    </source>
</reference>
<dbReference type="InParanoid" id="A0A1D2VCA1"/>
<evidence type="ECO:0000256" key="2">
    <source>
        <dbReference type="SAM" id="Phobius"/>
    </source>
</evidence>
<keyword evidence="5" id="KW-1185">Reference proteome</keyword>
<evidence type="ECO:0000313" key="4">
    <source>
        <dbReference type="EMBL" id="ODV59117.1"/>
    </source>
</evidence>
<dbReference type="GeneID" id="30968815"/>
<dbReference type="OrthoDB" id="5312224at2759"/>
<dbReference type="EMBL" id="KV454487">
    <property type="protein sequence ID" value="ODV59117.1"/>
    <property type="molecule type" value="Genomic_DNA"/>
</dbReference>
<protein>
    <recommendedName>
        <fullName evidence="3">TRP C-terminal domain-containing protein</fullName>
    </recommendedName>
</protein>
<feature type="transmembrane region" description="Helical" evidence="2">
    <location>
        <begin position="675"/>
        <end position="693"/>
    </location>
</feature>
<feature type="region of interest" description="Disordered" evidence="1">
    <location>
        <begin position="81"/>
        <end position="102"/>
    </location>
</feature>
<feature type="transmembrane region" description="Helical" evidence="2">
    <location>
        <begin position="548"/>
        <end position="568"/>
    </location>
</feature>
<proteinExistence type="predicted"/>
<feature type="transmembrane region" description="Helical" evidence="2">
    <location>
        <begin position="446"/>
        <end position="468"/>
    </location>
</feature>
<dbReference type="GO" id="GO:0016020">
    <property type="term" value="C:membrane"/>
    <property type="evidence" value="ECO:0007669"/>
    <property type="project" value="TreeGrafter"/>
</dbReference>